<dbReference type="InterPro" id="IPR016143">
    <property type="entry name" value="Citrate_synth-like_sm_a-sub"/>
</dbReference>
<evidence type="ECO:0000313" key="7">
    <source>
        <dbReference type="Proteomes" id="UP000283745"/>
    </source>
</evidence>
<dbReference type="GO" id="GO:0036440">
    <property type="term" value="F:citrate synthase activity"/>
    <property type="evidence" value="ECO:0007669"/>
    <property type="project" value="UniProtKB-EC"/>
</dbReference>
<dbReference type="Gene3D" id="1.10.580.10">
    <property type="entry name" value="Citrate Synthase, domain 1"/>
    <property type="match status" value="1"/>
</dbReference>
<feature type="region of interest" description="Disordered" evidence="5">
    <location>
        <begin position="472"/>
        <end position="504"/>
    </location>
</feature>
<dbReference type="Proteomes" id="UP000283745">
    <property type="component" value="Unassembled WGS sequence"/>
</dbReference>
<reference evidence="6 7" key="1">
    <citation type="submission" date="2018-08" db="EMBL/GenBank/DDBJ databases">
        <title>A genome reference for cultivated species of the human gut microbiota.</title>
        <authorList>
            <person name="Zou Y."/>
            <person name="Xue W."/>
            <person name="Luo G."/>
        </authorList>
    </citation>
    <scope>NUCLEOTIDE SEQUENCE [LARGE SCALE GENOMIC DNA]</scope>
    <source>
        <strain evidence="6 7">AM28-23</strain>
    </source>
</reference>
<dbReference type="RefSeq" id="WP_118040066.1">
    <property type="nucleotide sequence ID" value="NZ_CABJFK010000013.1"/>
</dbReference>
<sequence length="504" mass="56980">MADHEMMNLEEMGSLRDSMELLGEELMNGHRINPNLYVEYDVKRGLRDSAGKGVLTGLTEISDVTGYDLVNGRKIPAHGRLYYQGYNVNDIVDGLKGRKFGFEETIYLLLFGRLPSEKDMQMFKNVMENFETLSGRFVRDVVMKASNSDIMNAMQRCILTLYTYDSKAEDISAENVLRQSIEMIAKLPLIAVYSYHSYRHFRKDETLFIRNPQKGLSLAENLLLMLRPDGKYTELEAKVLDIALILHAEHGGGNNSTFTTHVVTSSGTDTYSSIAASIGSLKGPRHGGANLKVQNMFEDIKANVKDWSDEKEVENYLCKILNKEAFDHTGLIYGMGHAVYTLSDPREVILKRFARDLAQEKGMIKEFALYELVERLGGRLVMEQRRLFKNVCANVDFYSGFVYTMLGIPKELFTPIFAIARIPGWSAHRLEEILNASKIIRPAYKYVGHHAGFVPYEERTPEEGCEEVLRDLEKGAATEAAGETGENTEKEAPEAAKERSEEKE</sequence>
<comment type="pathway">
    <text evidence="1">Carbohydrate metabolism; tricarboxylic acid cycle.</text>
</comment>
<dbReference type="UniPathway" id="UPA00223"/>
<protein>
    <recommendedName>
        <fullName evidence="3">citrate synthase (unknown stereospecificity)</fullName>
        <ecNumber evidence="3">2.3.3.16</ecNumber>
    </recommendedName>
</protein>
<feature type="compositionally biased region" description="Basic and acidic residues" evidence="5">
    <location>
        <begin position="487"/>
        <end position="504"/>
    </location>
</feature>
<dbReference type="PANTHER" id="PTHR11739">
    <property type="entry name" value="CITRATE SYNTHASE"/>
    <property type="match status" value="1"/>
</dbReference>
<dbReference type="CDD" id="cd06113">
    <property type="entry name" value="citrate_synt_like_1_2"/>
    <property type="match status" value="1"/>
</dbReference>
<dbReference type="Gene3D" id="1.10.230.10">
    <property type="entry name" value="Cytochrome P450-Terp, domain 2"/>
    <property type="match status" value="1"/>
</dbReference>
<dbReference type="GO" id="GO:0006099">
    <property type="term" value="P:tricarboxylic acid cycle"/>
    <property type="evidence" value="ECO:0007669"/>
    <property type="project" value="UniProtKB-UniPathway"/>
</dbReference>
<organism evidence="6 7">
    <name type="scientific">Blautia obeum</name>
    <dbReference type="NCBI Taxonomy" id="40520"/>
    <lineage>
        <taxon>Bacteria</taxon>
        <taxon>Bacillati</taxon>
        <taxon>Bacillota</taxon>
        <taxon>Clostridia</taxon>
        <taxon>Lachnospirales</taxon>
        <taxon>Lachnospiraceae</taxon>
        <taxon>Blautia</taxon>
    </lineage>
</organism>
<evidence type="ECO:0000256" key="2">
    <source>
        <dbReference type="ARBA" id="ARBA00010566"/>
    </source>
</evidence>
<dbReference type="AlphaFoldDB" id="A0A414EJF8"/>
<comment type="caution">
    <text evidence="6">The sequence shown here is derived from an EMBL/GenBank/DDBJ whole genome shotgun (WGS) entry which is preliminary data.</text>
</comment>
<dbReference type="InterPro" id="IPR016142">
    <property type="entry name" value="Citrate_synth-like_lrg_a-sub"/>
</dbReference>
<evidence type="ECO:0000256" key="4">
    <source>
        <dbReference type="ARBA" id="ARBA00022679"/>
    </source>
</evidence>
<dbReference type="InterPro" id="IPR002020">
    <property type="entry name" value="Citrate_synthase"/>
</dbReference>
<evidence type="ECO:0000256" key="5">
    <source>
        <dbReference type="SAM" id="MobiDB-lite"/>
    </source>
</evidence>
<dbReference type="InterPro" id="IPR036969">
    <property type="entry name" value="Citrate_synthase_sf"/>
</dbReference>
<dbReference type="PANTHER" id="PTHR11739:SF4">
    <property type="entry name" value="CITRATE SYNTHASE, PEROXISOMAL"/>
    <property type="match status" value="1"/>
</dbReference>
<dbReference type="EC" id="2.3.3.16" evidence="3"/>
<proteinExistence type="inferred from homology"/>
<dbReference type="NCBIfam" id="NF010635">
    <property type="entry name" value="PRK14032.1"/>
    <property type="match status" value="1"/>
</dbReference>
<dbReference type="PRINTS" id="PR00143">
    <property type="entry name" value="CITRTSNTHASE"/>
</dbReference>
<dbReference type="GO" id="GO:0005975">
    <property type="term" value="P:carbohydrate metabolic process"/>
    <property type="evidence" value="ECO:0007669"/>
    <property type="project" value="TreeGrafter"/>
</dbReference>
<evidence type="ECO:0000256" key="3">
    <source>
        <dbReference type="ARBA" id="ARBA00012972"/>
    </source>
</evidence>
<evidence type="ECO:0000256" key="1">
    <source>
        <dbReference type="ARBA" id="ARBA00005163"/>
    </source>
</evidence>
<dbReference type="Pfam" id="PF00285">
    <property type="entry name" value="Citrate_synt"/>
    <property type="match status" value="1"/>
</dbReference>
<gene>
    <name evidence="6" type="ORF">DW740_14825</name>
</gene>
<accession>A0A414EJF8</accession>
<dbReference type="SUPFAM" id="SSF48256">
    <property type="entry name" value="Citrate synthase"/>
    <property type="match status" value="1"/>
</dbReference>
<dbReference type="EMBL" id="QSKF01000013">
    <property type="protein sequence ID" value="RHE37751.1"/>
    <property type="molecule type" value="Genomic_DNA"/>
</dbReference>
<name>A0A414EJF8_9FIRM</name>
<comment type="similarity">
    <text evidence="2">Belongs to the citrate synthase family.</text>
</comment>
<evidence type="ECO:0000313" key="6">
    <source>
        <dbReference type="EMBL" id="RHE37751.1"/>
    </source>
</evidence>
<keyword evidence="4" id="KW-0808">Transferase</keyword>
<dbReference type="GO" id="GO:0005829">
    <property type="term" value="C:cytosol"/>
    <property type="evidence" value="ECO:0007669"/>
    <property type="project" value="TreeGrafter"/>
</dbReference>